<dbReference type="AlphaFoldDB" id="A0A427ASY4"/>
<accession>A0A427ASY4</accession>
<reference evidence="2 3" key="1">
    <citation type="journal article" date="2014" name="Agronomy (Basel)">
        <title>A Draft Genome Sequence for Ensete ventricosum, the Drought-Tolerant Tree Against Hunger.</title>
        <authorList>
            <person name="Harrison J."/>
            <person name="Moore K.A."/>
            <person name="Paszkiewicz K."/>
            <person name="Jones T."/>
            <person name="Grant M."/>
            <person name="Ambacheew D."/>
            <person name="Muzemil S."/>
            <person name="Studholme D.J."/>
        </authorList>
    </citation>
    <scope>NUCLEOTIDE SEQUENCE [LARGE SCALE GENOMIC DNA]</scope>
</reference>
<comment type="caution">
    <text evidence="2">The sequence shown here is derived from an EMBL/GenBank/DDBJ whole genome shotgun (WGS) entry which is preliminary data.</text>
</comment>
<evidence type="ECO:0000256" key="1">
    <source>
        <dbReference type="SAM" id="MobiDB-lite"/>
    </source>
</evidence>
<protein>
    <submittedName>
        <fullName evidence="2">Uncharacterized protein</fullName>
    </submittedName>
</protein>
<proteinExistence type="predicted"/>
<evidence type="ECO:0000313" key="3">
    <source>
        <dbReference type="Proteomes" id="UP000287651"/>
    </source>
</evidence>
<dbReference type="Proteomes" id="UP000287651">
    <property type="component" value="Unassembled WGS sequence"/>
</dbReference>
<evidence type="ECO:0000313" key="2">
    <source>
        <dbReference type="EMBL" id="RRT79321.1"/>
    </source>
</evidence>
<name>A0A427ASY4_ENSVE</name>
<dbReference type="EMBL" id="AMZH03001432">
    <property type="protein sequence ID" value="RRT79321.1"/>
    <property type="molecule type" value="Genomic_DNA"/>
</dbReference>
<organism evidence="2 3">
    <name type="scientific">Ensete ventricosum</name>
    <name type="common">Abyssinian banana</name>
    <name type="synonym">Musa ensete</name>
    <dbReference type="NCBI Taxonomy" id="4639"/>
    <lineage>
        <taxon>Eukaryota</taxon>
        <taxon>Viridiplantae</taxon>
        <taxon>Streptophyta</taxon>
        <taxon>Embryophyta</taxon>
        <taxon>Tracheophyta</taxon>
        <taxon>Spermatophyta</taxon>
        <taxon>Magnoliopsida</taxon>
        <taxon>Liliopsida</taxon>
        <taxon>Zingiberales</taxon>
        <taxon>Musaceae</taxon>
        <taxon>Ensete</taxon>
    </lineage>
</organism>
<gene>
    <name evidence="2" type="ORF">B296_00005694</name>
</gene>
<feature type="region of interest" description="Disordered" evidence="1">
    <location>
        <begin position="1"/>
        <end position="48"/>
    </location>
</feature>
<feature type="region of interest" description="Disordered" evidence="1">
    <location>
        <begin position="85"/>
        <end position="106"/>
    </location>
</feature>
<sequence>MGKGSDGQSREINVDGEEWQAATSDDRWRDAGDESNADGVGGCGRRQEGVVVVEGEGRGGSDIGMRSYQRWLPLRRAQLCGLQVEDEGGDSRGKKRKKMRATVGVR</sequence>